<feature type="region of interest" description="Disordered" evidence="1">
    <location>
        <begin position="106"/>
        <end position="133"/>
    </location>
</feature>
<evidence type="ECO:0000313" key="5">
    <source>
        <dbReference type="Proteomes" id="UP000666915"/>
    </source>
</evidence>
<dbReference type="EMBL" id="JAGEOK010000070">
    <property type="protein sequence ID" value="MBO2445286.1"/>
    <property type="molecule type" value="Genomic_DNA"/>
</dbReference>
<evidence type="ECO:0000259" key="2">
    <source>
        <dbReference type="Pfam" id="PF01609"/>
    </source>
</evidence>
<accession>A0ABS3RGC6</accession>
<protein>
    <submittedName>
        <fullName evidence="4">IS5 family transposase</fullName>
    </submittedName>
</protein>
<dbReference type="InterPro" id="IPR025161">
    <property type="entry name" value="IS402-like_dom"/>
</dbReference>
<evidence type="ECO:0000313" key="4">
    <source>
        <dbReference type="EMBL" id="MBO2445286.1"/>
    </source>
</evidence>
<evidence type="ECO:0000256" key="1">
    <source>
        <dbReference type="SAM" id="MobiDB-lite"/>
    </source>
</evidence>
<feature type="domain" description="Insertion element IS402-like" evidence="3">
    <location>
        <begin position="3"/>
        <end position="80"/>
    </location>
</feature>
<proteinExistence type="predicted"/>
<comment type="caution">
    <text evidence="4">The sequence shown here is derived from an EMBL/GenBank/DDBJ whole genome shotgun (WGS) entry which is preliminary data.</text>
</comment>
<dbReference type="Proteomes" id="UP000666915">
    <property type="component" value="Unassembled WGS sequence"/>
</dbReference>
<dbReference type="InterPro" id="IPR002559">
    <property type="entry name" value="Transposase_11"/>
</dbReference>
<dbReference type="RefSeq" id="WP_208274591.1">
    <property type="nucleotide sequence ID" value="NZ_BAAAGM010000118.1"/>
</dbReference>
<dbReference type="Pfam" id="PF01609">
    <property type="entry name" value="DDE_Tnp_1"/>
    <property type="match status" value="1"/>
</dbReference>
<dbReference type="Pfam" id="PF13340">
    <property type="entry name" value="DUF4096"/>
    <property type="match status" value="1"/>
</dbReference>
<dbReference type="PANTHER" id="PTHR30007">
    <property type="entry name" value="PHP DOMAIN PROTEIN"/>
    <property type="match status" value="1"/>
</dbReference>
<reference evidence="4 5" key="1">
    <citation type="submission" date="2021-03" db="EMBL/GenBank/DDBJ databases">
        <authorList>
            <person name="Kanchanasin P."/>
            <person name="Saeng-In P."/>
            <person name="Phongsopitanun W."/>
            <person name="Yuki M."/>
            <person name="Kudo T."/>
            <person name="Ohkuma M."/>
            <person name="Tanasupawat S."/>
        </authorList>
    </citation>
    <scope>NUCLEOTIDE SEQUENCE [LARGE SCALE GENOMIC DNA]</scope>
    <source>
        <strain evidence="4 5">L46</strain>
    </source>
</reference>
<gene>
    <name evidence="4" type="ORF">J4557_48080</name>
</gene>
<organism evidence="4 5">
    <name type="scientific">Actinomadura nitritigenes</name>
    <dbReference type="NCBI Taxonomy" id="134602"/>
    <lineage>
        <taxon>Bacteria</taxon>
        <taxon>Bacillati</taxon>
        <taxon>Actinomycetota</taxon>
        <taxon>Actinomycetes</taxon>
        <taxon>Streptosporangiales</taxon>
        <taxon>Thermomonosporaceae</taxon>
        <taxon>Actinomadura</taxon>
    </lineage>
</organism>
<keyword evidence="5" id="KW-1185">Reference proteome</keyword>
<dbReference type="NCBIfam" id="NF033580">
    <property type="entry name" value="transpos_IS5_3"/>
    <property type="match status" value="1"/>
</dbReference>
<evidence type="ECO:0000259" key="3">
    <source>
        <dbReference type="Pfam" id="PF13340"/>
    </source>
</evidence>
<feature type="domain" description="Transposase IS4-like" evidence="2">
    <location>
        <begin position="98"/>
        <end position="255"/>
    </location>
</feature>
<name>A0ABS3RGC6_9ACTN</name>
<dbReference type="PANTHER" id="PTHR30007:SF1">
    <property type="entry name" value="BLR1914 PROTEIN"/>
    <property type="match status" value="1"/>
</dbReference>
<sequence>MVPDSLWERIEPLLPKVERRKRHAGRKRLDDRKVLCGILFVLHTGIRWEYLPQELGFGSGMTCWRRLAEWHQAGVWERLHRLLLEELHAAGQLDWSRAVIDSSHVRALKGGPKTGPSPVDRGRPGSKHHLLTDGRGIPLAVSLTGGNRNDVTQLMPLLEAVPPVRGRVGRPRRRPGRLLADRGYDHDKYRRLVWAKGIKPVIARRGAPHGSGLGVHRYVVERTIGLLHWFRRLRIRWEIRDDIHEAFMTLAAAIICWRRLVR</sequence>